<keyword evidence="2" id="KW-0121">Carboxypeptidase</keyword>
<keyword evidence="1" id="KW-0732">Signal</keyword>
<organism evidence="2 3">
    <name type="scientific">Psychroflexus maritimus</name>
    <dbReference type="NCBI Taxonomy" id="2714865"/>
    <lineage>
        <taxon>Bacteria</taxon>
        <taxon>Pseudomonadati</taxon>
        <taxon>Bacteroidota</taxon>
        <taxon>Flavobacteriia</taxon>
        <taxon>Flavobacteriales</taxon>
        <taxon>Flavobacteriaceae</taxon>
        <taxon>Psychroflexus</taxon>
    </lineage>
</organism>
<dbReference type="AlphaFoldDB" id="A0A967ACM9"/>
<keyword evidence="2" id="KW-0378">Hydrolase</keyword>
<dbReference type="EMBL" id="JAANAS010000032">
    <property type="protein sequence ID" value="NGZ89153.1"/>
    <property type="molecule type" value="Genomic_DNA"/>
</dbReference>
<dbReference type="RefSeq" id="WP_166399419.1">
    <property type="nucleotide sequence ID" value="NZ_JAANAS010000032.1"/>
</dbReference>
<proteinExistence type="predicted"/>
<dbReference type="Pfam" id="PF18939">
    <property type="entry name" value="DUF5686"/>
    <property type="match status" value="1"/>
</dbReference>
<dbReference type="SUPFAM" id="SSF49464">
    <property type="entry name" value="Carboxypeptidase regulatory domain-like"/>
    <property type="match status" value="1"/>
</dbReference>
<sequence length="831" mass="95932">MDNFKKLHLITFLIFTSFLTAQVTGVVKDENGEALADVNIYFESSTQGTTSNSKGKFEIQQKTESQQAVLVFQYLGFKTQKVNLDFTAEIKPLEIVLLEEEYSLEDVVITENDEDPALAVIRRAIKNRKENRAKIEAFEADFYSKALWEAKDVPEKIMGQEVGDFDGALDSTRSGVIYLSETVSKIKFKAPSDFYEYIEASKVSGDDNGFSWNNAEDFNNSFYNNTVYFNVEMISPIANYAFNYYDYRLDGVFYSDFGHLVNRIEVISKRENDRTFDGFVYIVEDTGELFGVELSTNGKRTQIPPLEKITFVQNFNFDETRELFYVKTQSFNFKWMIFGFGGEGKFIGYYNNYNFNPDFKAKTFTNEIITFAENANKKDSLFWEQNRPIPLVNLEVEDYQKKDSIQELRQSKTYLDSIDAEDNKFRVFDVITGYSWKNSYKKRSAGYGGLIGGINFNTVQGWNVKTDFYYRQKDEQNSFREFWDLTANVNYGFSDEQLRGSLNFRKRFNFFSKSYLSFSAGLEAKQINNTNPISERIATVAATFAERNFLKLYDQLYARAYYSQEILNGLNASISLAAEKRTPLLNSTTSTVWVSKSPGFSSNDPFFPEDETSLSFEEHQMFVSQLNLRYNFGQKYISRPDGKYTINNNKFPTLYLTYRKGFGSDVSEYDFDRLSFSVNQNVNLKNVGNLAYSVNTGTFFGNDAMALVDFKHFAGNETYVGTTSNYINRFNLLGYYDYSTTEDYMHAHIEHNFKGWILNKIPLINKLNYNLIVGAKTLQVNHRDSYNELSIGIDNLGFGKFRFLRLDYVKPYQNGWQSGGVIFGLKFLNLL</sequence>
<keyword evidence="2" id="KW-0645">Protease</keyword>
<keyword evidence="3" id="KW-1185">Reference proteome</keyword>
<dbReference type="Pfam" id="PF13715">
    <property type="entry name" value="CarbopepD_reg_2"/>
    <property type="match status" value="1"/>
</dbReference>
<dbReference type="InterPro" id="IPR043741">
    <property type="entry name" value="DUF5686"/>
</dbReference>
<feature type="signal peptide" evidence="1">
    <location>
        <begin position="1"/>
        <end position="21"/>
    </location>
</feature>
<dbReference type="Gene3D" id="2.60.40.1120">
    <property type="entry name" value="Carboxypeptidase-like, regulatory domain"/>
    <property type="match status" value="1"/>
</dbReference>
<reference evidence="2" key="1">
    <citation type="submission" date="2020-03" db="EMBL/GenBank/DDBJ databases">
        <title>Psychroflexus Maritimus sp. nov., isolate from marine sediment.</title>
        <authorList>
            <person name="Zhong Y.-L."/>
        </authorList>
    </citation>
    <scope>NUCLEOTIDE SEQUENCE</scope>
    <source>
        <strain evidence="2">C1</strain>
    </source>
</reference>
<dbReference type="Proteomes" id="UP000643701">
    <property type="component" value="Unassembled WGS sequence"/>
</dbReference>
<dbReference type="InterPro" id="IPR008969">
    <property type="entry name" value="CarboxyPept-like_regulatory"/>
</dbReference>
<protein>
    <submittedName>
        <fullName evidence="2">Carboxypeptidase-like regulatory domain-containing protein</fullName>
    </submittedName>
</protein>
<feature type="chain" id="PRO_5037293873" evidence="1">
    <location>
        <begin position="22"/>
        <end position="831"/>
    </location>
</feature>
<gene>
    <name evidence="2" type="ORF">G7034_02690</name>
</gene>
<accession>A0A967ACM9</accession>
<dbReference type="GO" id="GO:0004180">
    <property type="term" value="F:carboxypeptidase activity"/>
    <property type="evidence" value="ECO:0007669"/>
    <property type="project" value="UniProtKB-KW"/>
</dbReference>
<comment type="caution">
    <text evidence="2">The sequence shown here is derived from an EMBL/GenBank/DDBJ whole genome shotgun (WGS) entry which is preliminary data.</text>
</comment>
<evidence type="ECO:0000313" key="2">
    <source>
        <dbReference type="EMBL" id="NGZ89153.1"/>
    </source>
</evidence>
<name>A0A967ACM9_9FLAO</name>
<evidence type="ECO:0000256" key="1">
    <source>
        <dbReference type="SAM" id="SignalP"/>
    </source>
</evidence>
<evidence type="ECO:0000313" key="3">
    <source>
        <dbReference type="Proteomes" id="UP000643701"/>
    </source>
</evidence>